<evidence type="ECO:0000313" key="2">
    <source>
        <dbReference type="Proteomes" id="UP000499080"/>
    </source>
</evidence>
<protein>
    <submittedName>
        <fullName evidence="1">Uncharacterized protein</fullName>
    </submittedName>
</protein>
<reference evidence="1 2" key="1">
    <citation type="journal article" date="2019" name="Sci. Rep.">
        <title>Orb-weaving spider Araneus ventricosus genome elucidates the spidroin gene catalogue.</title>
        <authorList>
            <person name="Kono N."/>
            <person name="Nakamura H."/>
            <person name="Ohtoshi R."/>
            <person name="Moran D.A.P."/>
            <person name="Shinohara A."/>
            <person name="Yoshida Y."/>
            <person name="Fujiwara M."/>
            <person name="Mori M."/>
            <person name="Tomita M."/>
            <person name="Arakawa K."/>
        </authorList>
    </citation>
    <scope>NUCLEOTIDE SEQUENCE [LARGE SCALE GENOMIC DNA]</scope>
</reference>
<dbReference type="AlphaFoldDB" id="A0A4Y2CIN6"/>
<organism evidence="1 2">
    <name type="scientific">Araneus ventricosus</name>
    <name type="common">Orbweaver spider</name>
    <name type="synonym">Epeira ventricosa</name>
    <dbReference type="NCBI Taxonomy" id="182803"/>
    <lineage>
        <taxon>Eukaryota</taxon>
        <taxon>Metazoa</taxon>
        <taxon>Ecdysozoa</taxon>
        <taxon>Arthropoda</taxon>
        <taxon>Chelicerata</taxon>
        <taxon>Arachnida</taxon>
        <taxon>Araneae</taxon>
        <taxon>Araneomorphae</taxon>
        <taxon>Entelegynae</taxon>
        <taxon>Araneoidea</taxon>
        <taxon>Araneidae</taxon>
        <taxon>Araneus</taxon>
    </lineage>
</organism>
<dbReference type="EMBL" id="BGPR01086603">
    <property type="protein sequence ID" value="GBM04049.1"/>
    <property type="molecule type" value="Genomic_DNA"/>
</dbReference>
<sequence length="160" mass="17829">MTSIDTTVNSIHEGKPDGHNVFSSFPAAALQLFAFIQDYRTKCHFLPTSWRLQILFRQFIKHGKFSCSISLKRHDSMNRLVDVVVGISFSGVDGRPLFACPTRIHCEGMLPGEEIHGSTGHGFSYGQIIFVGIAIFIRYCHSESNSDSDASVTSTDMKRI</sequence>
<accession>A0A4Y2CIN6</accession>
<comment type="caution">
    <text evidence="1">The sequence shown here is derived from an EMBL/GenBank/DDBJ whole genome shotgun (WGS) entry which is preliminary data.</text>
</comment>
<gene>
    <name evidence="1" type="ORF">AVEN_24483_1</name>
</gene>
<dbReference type="Proteomes" id="UP000499080">
    <property type="component" value="Unassembled WGS sequence"/>
</dbReference>
<evidence type="ECO:0000313" key="1">
    <source>
        <dbReference type="EMBL" id="GBM04049.1"/>
    </source>
</evidence>
<proteinExistence type="predicted"/>
<name>A0A4Y2CIN6_ARAVE</name>
<keyword evidence="2" id="KW-1185">Reference proteome</keyword>